<comment type="subcellular location">
    <subcellularLocation>
        <location evidence="2">Cytoplasm</location>
    </subcellularLocation>
</comment>
<dbReference type="PANTHER" id="PTHR22807">
    <property type="entry name" value="NOP2 YEAST -RELATED NOL1/NOP2/FMU SUN DOMAIN-CONTAINING"/>
    <property type="match status" value="1"/>
</dbReference>
<dbReference type="PROSITE" id="PS01153">
    <property type="entry name" value="NOL1_NOP2_SUN"/>
    <property type="match status" value="1"/>
</dbReference>
<dbReference type="InterPro" id="IPR004573">
    <property type="entry name" value="rRNA_ssu_MeTfrase_B"/>
</dbReference>
<dbReference type="Proteomes" id="UP001213083">
    <property type="component" value="Unassembled WGS sequence"/>
</dbReference>
<dbReference type="GO" id="GO:0008649">
    <property type="term" value="F:rRNA methyltransferase activity"/>
    <property type="evidence" value="ECO:0007669"/>
    <property type="project" value="InterPro"/>
</dbReference>
<evidence type="ECO:0000259" key="15">
    <source>
        <dbReference type="PROSITE" id="PS51686"/>
    </source>
</evidence>
<dbReference type="EMBL" id="SETJ01000049">
    <property type="protein sequence ID" value="RZM16263.1"/>
    <property type="molecule type" value="Genomic_DNA"/>
</dbReference>
<dbReference type="EC" id="2.1.1.176" evidence="4"/>
<dbReference type="InterPro" id="IPR018314">
    <property type="entry name" value="RsmB/NOL1/NOP2-like_CS"/>
</dbReference>
<keyword evidence="10 14" id="KW-0694">RNA-binding</keyword>
<dbReference type="Gene3D" id="3.40.50.150">
    <property type="entry name" value="Vaccinia Virus protein VP39"/>
    <property type="match status" value="1"/>
</dbReference>
<keyword evidence="7 14" id="KW-0489">Methyltransferase</keyword>
<dbReference type="Proteomes" id="UP000292818">
    <property type="component" value="Unassembled WGS sequence"/>
</dbReference>
<evidence type="ECO:0000313" key="17">
    <source>
        <dbReference type="EMBL" id="RZM16263.1"/>
    </source>
</evidence>
<evidence type="ECO:0000256" key="8">
    <source>
        <dbReference type="ARBA" id="ARBA00022679"/>
    </source>
</evidence>
<dbReference type="InterPro" id="IPR029063">
    <property type="entry name" value="SAM-dependent_MTases_sf"/>
</dbReference>
<gene>
    <name evidence="16" type="primary">rsmB</name>
    <name evidence="17" type="ORF">LDELB18P1_1196</name>
    <name evidence="16" type="ORF">PF593_02915</name>
</gene>
<keyword evidence="5" id="KW-0963">Cytoplasm</keyword>
<dbReference type="NCBIfam" id="TIGR00563">
    <property type="entry name" value="rsmB"/>
    <property type="match status" value="1"/>
</dbReference>
<protein>
    <recommendedName>
        <fullName evidence="4">16S rRNA (cytosine(967)-C(5))-methyltransferase</fullName>
        <ecNumber evidence="4">2.1.1.176</ecNumber>
    </recommendedName>
    <alternativeName>
        <fullName evidence="11">16S rRNA m5C967 methyltransferase</fullName>
    </alternativeName>
    <alternativeName>
        <fullName evidence="12">rRNA (cytosine-C(5)-)-methyltransferase RsmB</fullName>
    </alternativeName>
</protein>
<sequence>MKTNARTVALATLMKVINQGSYSNISLNHALKAAKLPGEESRLATNLVYGTIQYQLYLEYQLKDLVKARLREPYIKPLLLMSAYQIFFLDKVPNRAVLDEANKLAKAYGRPKSSGYRLVNGILHSLLRRGEVLPEKDAPDYLSVKCSMPLWLSDYFVANWGKSRAEKIMASFNSKAKNEIRISALADEKRVVRDLDRAHFAPQESPLASRSYALSRGGIVMTDFFKDGEVTVQDEAASLVAEAFDFKGNEQALDACSAPGGKTIQIAEQLPDGQVTALDIHEKKLRLVKENAARMRVADRVKVKALDARKAREYFSGQEFDKILIDAPCSGLGLLRRKPEIRYTKTAEDISHLAEIQLDILNEVSGLLKKGGELVYSTCSISVEENEENVRKFLAAHPDFALKPFETAKISAPKGMLKILPDSYNSDGFFIAKFTTRG</sequence>
<comment type="catalytic activity">
    <reaction evidence="13">
        <text>cytidine(967) in 16S rRNA + S-adenosyl-L-methionine = 5-methylcytidine(967) in 16S rRNA + S-adenosyl-L-homocysteine + H(+)</text>
        <dbReference type="Rhea" id="RHEA:42748"/>
        <dbReference type="Rhea" id="RHEA-COMP:10219"/>
        <dbReference type="Rhea" id="RHEA-COMP:10220"/>
        <dbReference type="ChEBI" id="CHEBI:15378"/>
        <dbReference type="ChEBI" id="CHEBI:57856"/>
        <dbReference type="ChEBI" id="CHEBI:59789"/>
        <dbReference type="ChEBI" id="CHEBI:74483"/>
        <dbReference type="ChEBI" id="CHEBI:82748"/>
        <dbReference type="EC" id="2.1.1.176"/>
    </reaction>
</comment>
<dbReference type="EMBL" id="JAQIEV010000005">
    <property type="protein sequence ID" value="MDA3782113.1"/>
    <property type="molecule type" value="Genomic_DNA"/>
</dbReference>
<dbReference type="Pfam" id="PF01189">
    <property type="entry name" value="Methyltr_RsmB-F"/>
    <property type="match status" value="1"/>
</dbReference>
<feature type="binding site" evidence="14">
    <location>
        <begin position="256"/>
        <end position="262"/>
    </location>
    <ligand>
        <name>S-adenosyl-L-methionine</name>
        <dbReference type="ChEBI" id="CHEBI:59789"/>
    </ligand>
</feature>
<evidence type="ECO:0000256" key="11">
    <source>
        <dbReference type="ARBA" id="ARBA00030399"/>
    </source>
</evidence>
<evidence type="ECO:0000256" key="3">
    <source>
        <dbReference type="ARBA" id="ARBA00007494"/>
    </source>
</evidence>
<feature type="binding site" evidence="14">
    <location>
        <position position="307"/>
    </location>
    <ligand>
        <name>S-adenosyl-L-methionine</name>
        <dbReference type="ChEBI" id="CHEBI:59789"/>
    </ligand>
</feature>
<dbReference type="InterPro" id="IPR049560">
    <property type="entry name" value="MeTrfase_RsmB-F_NOP2_cat"/>
</dbReference>
<feature type="binding site" evidence="14">
    <location>
        <position position="279"/>
    </location>
    <ligand>
        <name>S-adenosyl-L-methionine</name>
        <dbReference type="ChEBI" id="CHEBI:59789"/>
    </ligand>
</feature>
<dbReference type="GO" id="GO:0006355">
    <property type="term" value="P:regulation of DNA-templated transcription"/>
    <property type="evidence" value="ECO:0007669"/>
    <property type="project" value="InterPro"/>
</dbReference>
<evidence type="ECO:0000256" key="13">
    <source>
        <dbReference type="ARBA" id="ARBA00047283"/>
    </source>
</evidence>
<keyword evidence="6" id="KW-0698">rRNA processing</keyword>
<dbReference type="CDD" id="cd02440">
    <property type="entry name" value="AdoMet_MTases"/>
    <property type="match status" value="1"/>
</dbReference>
<comment type="function">
    <text evidence="1">Specifically methylates the cytosine at position 967 (m5C967) of 16S rRNA.</text>
</comment>
<evidence type="ECO:0000256" key="5">
    <source>
        <dbReference type="ARBA" id="ARBA00022490"/>
    </source>
</evidence>
<dbReference type="FunFam" id="3.40.50.150:FF:000022">
    <property type="entry name" value="Ribosomal RNA small subunit methyltransferase B"/>
    <property type="match status" value="1"/>
</dbReference>
<evidence type="ECO:0000256" key="14">
    <source>
        <dbReference type="PROSITE-ProRule" id="PRU01023"/>
    </source>
</evidence>
<evidence type="ECO:0000313" key="16">
    <source>
        <dbReference type="EMBL" id="MDA3782113.1"/>
    </source>
</evidence>
<evidence type="ECO:0000256" key="6">
    <source>
        <dbReference type="ARBA" id="ARBA00022552"/>
    </source>
</evidence>
<evidence type="ECO:0000256" key="2">
    <source>
        <dbReference type="ARBA" id="ARBA00004496"/>
    </source>
</evidence>
<evidence type="ECO:0000256" key="4">
    <source>
        <dbReference type="ARBA" id="ARBA00012140"/>
    </source>
</evidence>
<evidence type="ECO:0000256" key="7">
    <source>
        <dbReference type="ARBA" id="ARBA00022603"/>
    </source>
</evidence>
<dbReference type="InterPro" id="IPR001678">
    <property type="entry name" value="MeTrfase_RsmB-F_NOP2_dom"/>
</dbReference>
<comment type="caution">
    <text evidence="17">The sequence shown here is derived from an EMBL/GenBank/DDBJ whole genome shotgun (WGS) entry which is preliminary data.</text>
</comment>
<evidence type="ECO:0000256" key="10">
    <source>
        <dbReference type="ARBA" id="ARBA00022884"/>
    </source>
</evidence>
<dbReference type="RefSeq" id="WP_013439847.1">
    <property type="nucleotide sequence ID" value="NZ_BNHR01000008.1"/>
</dbReference>
<accession>A0A2I1SRJ5</accession>
<evidence type="ECO:0000256" key="12">
    <source>
        <dbReference type="ARBA" id="ARBA00031088"/>
    </source>
</evidence>
<dbReference type="GO" id="GO:0005737">
    <property type="term" value="C:cytoplasm"/>
    <property type="evidence" value="ECO:0007669"/>
    <property type="project" value="UniProtKB-SubCell"/>
</dbReference>
<evidence type="ECO:0000313" key="18">
    <source>
        <dbReference type="Proteomes" id="UP000292818"/>
    </source>
</evidence>
<dbReference type="SUPFAM" id="SSF48013">
    <property type="entry name" value="NusB-like"/>
    <property type="match status" value="1"/>
</dbReference>
<reference evidence="16 19" key="2">
    <citation type="submission" date="2023-01" db="EMBL/GenBank/DDBJ databases">
        <title>Sequencing of the bacterial strains from artisanal fermented milk Matsoni.</title>
        <authorList>
            <person name="Rozman V."/>
            <person name="Accetto T."/>
            <person name="Bogovic Matijasic B."/>
        </authorList>
    </citation>
    <scope>NUCLEOTIDE SEQUENCE [LARGE SCALE GENOMIC DNA]</scope>
    <source>
        <strain evidence="16">Lbl143</strain>
        <strain evidence="19">lbl143</strain>
    </source>
</reference>
<dbReference type="Gene3D" id="1.10.940.10">
    <property type="entry name" value="NusB-like"/>
    <property type="match status" value="1"/>
</dbReference>
<evidence type="ECO:0000256" key="9">
    <source>
        <dbReference type="ARBA" id="ARBA00022691"/>
    </source>
</evidence>
<reference evidence="17 18" key="1">
    <citation type="submission" date="2019-01" db="EMBL/GenBank/DDBJ databases">
        <title>Colonization of the human gut by bovine bacteria present in Parmesan cheese.</title>
        <authorList>
            <person name="Lugli G.A."/>
            <person name="Milani C."/>
        </authorList>
    </citation>
    <scope>NUCLEOTIDE SEQUENCE [LARGE SCALE GENOMIC DNA]</scope>
    <source>
        <strain evidence="17 18">LDELB18P1</strain>
    </source>
</reference>
<proteinExistence type="inferred from homology"/>
<dbReference type="Pfam" id="PF01029">
    <property type="entry name" value="NusB"/>
    <property type="match status" value="1"/>
</dbReference>
<evidence type="ECO:0000313" key="19">
    <source>
        <dbReference type="Proteomes" id="UP001213083"/>
    </source>
</evidence>
<dbReference type="PANTHER" id="PTHR22807:SF53">
    <property type="entry name" value="RIBOSOMAL RNA SMALL SUBUNIT METHYLTRANSFERASE B-RELATED"/>
    <property type="match status" value="1"/>
</dbReference>
<organism evidence="17 18">
    <name type="scientific">Lactobacillus delbrueckii</name>
    <dbReference type="NCBI Taxonomy" id="1584"/>
    <lineage>
        <taxon>Bacteria</taxon>
        <taxon>Bacillati</taxon>
        <taxon>Bacillota</taxon>
        <taxon>Bacilli</taxon>
        <taxon>Lactobacillales</taxon>
        <taxon>Lactobacillaceae</taxon>
        <taxon>Lactobacillus</taxon>
    </lineage>
</organism>
<dbReference type="SUPFAM" id="SSF53335">
    <property type="entry name" value="S-adenosyl-L-methionine-dependent methyltransferases"/>
    <property type="match status" value="1"/>
</dbReference>
<dbReference type="PROSITE" id="PS51686">
    <property type="entry name" value="SAM_MT_RSMB_NOP"/>
    <property type="match status" value="1"/>
</dbReference>
<dbReference type="NCBIfam" id="NF011494">
    <property type="entry name" value="PRK14902.1"/>
    <property type="match status" value="1"/>
</dbReference>
<dbReference type="InterPro" id="IPR006027">
    <property type="entry name" value="NusB_RsmB_TIM44"/>
</dbReference>
<dbReference type="InterPro" id="IPR035926">
    <property type="entry name" value="NusB-like_sf"/>
</dbReference>
<feature type="active site" description="Nucleophile" evidence="14">
    <location>
        <position position="379"/>
    </location>
</feature>
<feature type="domain" description="SAM-dependent MTase RsmB/NOP-type" evidence="15">
    <location>
        <begin position="168"/>
        <end position="437"/>
    </location>
</feature>
<keyword evidence="9 14" id="KW-0949">S-adenosyl-L-methionine</keyword>
<keyword evidence="8 14" id="KW-0808">Transferase</keyword>
<dbReference type="GO" id="GO:0003723">
    <property type="term" value="F:RNA binding"/>
    <property type="evidence" value="ECO:0007669"/>
    <property type="project" value="UniProtKB-UniRule"/>
</dbReference>
<evidence type="ECO:0000256" key="1">
    <source>
        <dbReference type="ARBA" id="ARBA00002724"/>
    </source>
</evidence>
<comment type="similarity">
    <text evidence="3 14">Belongs to the class I-like SAM-binding methyltransferase superfamily. RsmB/NOP family.</text>
</comment>
<feature type="binding site" evidence="14">
    <location>
        <position position="326"/>
    </location>
    <ligand>
        <name>S-adenosyl-L-methionine</name>
        <dbReference type="ChEBI" id="CHEBI:59789"/>
    </ligand>
</feature>
<dbReference type="InterPro" id="IPR023267">
    <property type="entry name" value="RCMT"/>
</dbReference>
<dbReference type="PRINTS" id="PR02008">
    <property type="entry name" value="RCMTFAMILY"/>
</dbReference>
<name>A0A2I1SRJ5_9LACO</name>
<dbReference type="AlphaFoldDB" id="A0A2I1SRJ5"/>